<keyword evidence="1" id="KW-0812">Transmembrane</keyword>
<evidence type="ECO:0000313" key="3">
    <source>
        <dbReference type="Proteomes" id="UP000565521"/>
    </source>
</evidence>
<comment type="caution">
    <text evidence="2">The sequence shown here is derived from an EMBL/GenBank/DDBJ whole genome shotgun (WGS) entry which is preliminary data.</text>
</comment>
<protein>
    <submittedName>
        <fullName evidence="2">Uncharacterized protein</fullName>
    </submittedName>
</protein>
<accession>A0A7Y7PT14</accession>
<name>A0A7Y7PT14_9BACT</name>
<feature type="transmembrane region" description="Helical" evidence="1">
    <location>
        <begin position="35"/>
        <end position="55"/>
    </location>
</feature>
<keyword evidence="1" id="KW-0472">Membrane</keyword>
<feature type="transmembrane region" description="Helical" evidence="1">
    <location>
        <begin position="67"/>
        <end position="88"/>
    </location>
</feature>
<evidence type="ECO:0000313" key="2">
    <source>
        <dbReference type="EMBL" id="NVO33518.1"/>
    </source>
</evidence>
<sequence>MTFLRLLRLLPTVLLCLGWPALVGGLSLGGGGMVLYAWFILVFYGWWVYGPVLGLHRLALGGIRRPTLGHSLTIGTLLAVLVPGTLMLNEYNRHFPTPTIPHFSTHRAVDLVNFAVAGALYGGLYWHWVRRRGADAAGSGPGQQVTK</sequence>
<dbReference type="RefSeq" id="WP_176910323.1">
    <property type="nucleotide sequence ID" value="NZ_JABKAU010000090.1"/>
</dbReference>
<organism evidence="2 3">
    <name type="scientific">Hymenobacter lapidiphilus</name>
    <dbReference type="NCBI Taxonomy" id="2608003"/>
    <lineage>
        <taxon>Bacteria</taxon>
        <taxon>Pseudomonadati</taxon>
        <taxon>Bacteroidota</taxon>
        <taxon>Cytophagia</taxon>
        <taxon>Cytophagales</taxon>
        <taxon>Hymenobacteraceae</taxon>
        <taxon>Hymenobacter</taxon>
    </lineage>
</organism>
<dbReference type="AlphaFoldDB" id="A0A7Y7PT14"/>
<keyword evidence="3" id="KW-1185">Reference proteome</keyword>
<keyword evidence="1" id="KW-1133">Transmembrane helix</keyword>
<proteinExistence type="predicted"/>
<dbReference type="Proteomes" id="UP000565521">
    <property type="component" value="Unassembled WGS sequence"/>
</dbReference>
<evidence type="ECO:0000256" key="1">
    <source>
        <dbReference type="SAM" id="Phobius"/>
    </source>
</evidence>
<gene>
    <name evidence="2" type="ORF">HW554_20155</name>
</gene>
<reference evidence="2 3" key="1">
    <citation type="submission" date="2020-05" db="EMBL/GenBank/DDBJ databases">
        <title>Hymenobacter terrestris sp. nov. and Hymenobacter lapidiphilus sp. nov., isolated from regoliths in Antarctica.</title>
        <authorList>
            <person name="Sedlacek I."/>
            <person name="Pantucek R."/>
            <person name="Zeman M."/>
            <person name="Holochova P."/>
            <person name="Kralova S."/>
            <person name="Stankova E."/>
            <person name="Sedo O."/>
            <person name="Micenkova L."/>
            <person name="Svec P."/>
            <person name="Gupta V."/>
            <person name="Sood U."/>
            <person name="Korpole U.S."/>
            <person name="Lal R."/>
        </authorList>
    </citation>
    <scope>NUCLEOTIDE SEQUENCE [LARGE SCALE GENOMIC DNA]</scope>
    <source>
        <strain evidence="2 3">P5342</strain>
    </source>
</reference>
<feature type="transmembrane region" description="Helical" evidence="1">
    <location>
        <begin position="108"/>
        <end position="126"/>
    </location>
</feature>
<dbReference type="EMBL" id="JABKAU010000090">
    <property type="protein sequence ID" value="NVO33518.1"/>
    <property type="molecule type" value="Genomic_DNA"/>
</dbReference>